<dbReference type="PANTHER" id="PTHR32332:SF20">
    <property type="entry name" value="2-NITROPROPANE DIOXYGENASE-LIKE PROTEIN"/>
    <property type="match status" value="1"/>
</dbReference>
<dbReference type="EC" id="1.13.12.16" evidence="4"/>
<evidence type="ECO:0000256" key="1">
    <source>
        <dbReference type="ARBA" id="ARBA00022630"/>
    </source>
</evidence>
<dbReference type="InterPro" id="IPR017569">
    <property type="entry name" value="Enoyl_ACP_red-II_put"/>
</dbReference>
<organism evidence="4">
    <name type="scientific">Candidatus Atribacter allofermentans</name>
    <dbReference type="NCBI Taxonomy" id="1852833"/>
    <lineage>
        <taxon>Bacteria</taxon>
        <taxon>Pseudomonadati</taxon>
        <taxon>Atribacterota</taxon>
        <taxon>Atribacteria</taxon>
        <taxon>Atribacterales</taxon>
        <taxon>Atribacteraceae</taxon>
        <taxon>Atribacter</taxon>
    </lineage>
</organism>
<reference evidence="4" key="1">
    <citation type="submission" date="2017-02" db="EMBL/GenBank/DDBJ databases">
        <title>Delving into the versatile metabolic prowess of the omnipresent phylum Bacteroidetes.</title>
        <authorList>
            <person name="Nobu M.K."/>
            <person name="Mei R."/>
            <person name="Narihiro T."/>
            <person name="Kuroda K."/>
            <person name="Liu W.-T."/>
        </authorList>
    </citation>
    <scope>NUCLEOTIDE SEQUENCE</scope>
    <source>
        <strain evidence="4">ADurb.Bin276</strain>
    </source>
</reference>
<sequence length="314" mass="33757">METRVTKLLGIDYPILQGGMAWVSTAPLVAAVSNAGGLGFIGAGGMDADELRENIHQVRIKTEKPFGVNLMLLSPYINEQIEVVKEERVPIVTTGAGNPSRLIDDFSKRGIVTIPVVASVQLAKRLVRHGIQAIIAEGMESGGHIGEITTMCLVPQMVDALDIPVIAAGGIGDGRGMAAAFALGAEGVQVGTRFVCSNECNIHPYYKEAIVNSQERSTIMTGMSTGHPVRCLKNKLTRKFEELETLRASREEIEALGSGSLRRAVCEGDVEEGSVMAGQISGLIQDIKPVSEIIQTMLIEFQNTLTRLALFKKE</sequence>
<accession>A0A1V5SZ12</accession>
<dbReference type="Gene3D" id="3.20.20.70">
    <property type="entry name" value="Aldolase class I"/>
    <property type="match status" value="1"/>
</dbReference>
<evidence type="ECO:0000313" key="4">
    <source>
        <dbReference type="EMBL" id="OQA59755.1"/>
    </source>
</evidence>
<dbReference type="EMBL" id="MWBQ01000047">
    <property type="protein sequence ID" value="OQA59755.1"/>
    <property type="molecule type" value="Genomic_DNA"/>
</dbReference>
<dbReference type="CDD" id="cd04730">
    <property type="entry name" value="NPD_like"/>
    <property type="match status" value="1"/>
</dbReference>
<dbReference type="NCBIfam" id="TIGR03151">
    <property type="entry name" value="enACPred_II"/>
    <property type="match status" value="1"/>
</dbReference>
<dbReference type="Proteomes" id="UP000485569">
    <property type="component" value="Unassembled WGS sequence"/>
</dbReference>
<dbReference type="InterPro" id="IPR004136">
    <property type="entry name" value="NMO"/>
</dbReference>
<name>A0A1V5SZ12_9BACT</name>
<gene>
    <name evidence="4" type="ORF">BWY41_00784</name>
</gene>
<dbReference type="SUPFAM" id="SSF51412">
    <property type="entry name" value="Inosine monophosphate dehydrogenase (IMPDH)"/>
    <property type="match status" value="1"/>
</dbReference>
<keyword evidence="1" id="KW-0285">Flavoprotein</keyword>
<keyword evidence="3 4" id="KW-0560">Oxidoreductase</keyword>
<proteinExistence type="predicted"/>
<comment type="caution">
    <text evidence="4">The sequence shown here is derived from an EMBL/GenBank/DDBJ whole genome shotgun (WGS) entry which is preliminary data.</text>
</comment>
<dbReference type="Pfam" id="PF03060">
    <property type="entry name" value="NMO"/>
    <property type="match status" value="1"/>
</dbReference>
<dbReference type="PANTHER" id="PTHR32332">
    <property type="entry name" value="2-NITROPROPANE DIOXYGENASE"/>
    <property type="match status" value="1"/>
</dbReference>
<dbReference type="GO" id="GO:0018580">
    <property type="term" value="F:nitronate monooxygenase activity"/>
    <property type="evidence" value="ECO:0007669"/>
    <property type="project" value="UniProtKB-EC"/>
</dbReference>
<evidence type="ECO:0000256" key="2">
    <source>
        <dbReference type="ARBA" id="ARBA00022643"/>
    </source>
</evidence>
<dbReference type="InterPro" id="IPR013785">
    <property type="entry name" value="Aldolase_TIM"/>
</dbReference>
<evidence type="ECO:0000256" key="3">
    <source>
        <dbReference type="ARBA" id="ARBA00023002"/>
    </source>
</evidence>
<dbReference type="AlphaFoldDB" id="A0A1V5SZ12"/>
<keyword evidence="4" id="KW-0503">Monooxygenase</keyword>
<protein>
    <submittedName>
        <fullName evidence="4">Nitronate monooxygenase</fullName>
        <ecNumber evidence="4">1.13.12.16</ecNumber>
    </submittedName>
</protein>
<keyword evidence="2" id="KW-0288">FMN</keyword>